<dbReference type="EMBL" id="WHWC01000016">
    <property type="protein sequence ID" value="KAG8366943.1"/>
    <property type="molecule type" value="Genomic_DNA"/>
</dbReference>
<dbReference type="Proteomes" id="UP000826271">
    <property type="component" value="Unassembled WGS sequence"/>
</dbReference>
<reference evidence="1" key="1">
    <citation type="submission" date="2019-10" db="EMBL/GenBank/DDBJ databases">
        <authorList>
            <person name="Zhang R."/>
            <person name="Pan Y."/>
            <person name="Wang J."/>
            <person name="Ma R."/>
            <person name="Yu S."/>
        </authorList>
    </citation>
    <scope>NUCLEOTIDE SEQUENCE</scope>
    <source>
        <strain evidence="1">LA-IB0</strain>
        <tissue evidence="1">Leaf</tissue>
    </source>
</reference>
<accession>A0AAV6W8B9</accession>
<gene>
    <name evidence="1" type="ORF">BUALT_Bualt16G0020700</name>
</gene>
<name>A0AAV6W8B9_9LAMI</name>
<comment type="caution">
    <text evidence="1">The sequence shown here is derived from an EMBL/GenBank/DDBJ whole genome shotgun (WGS) entry which is preliminary data.</text>
</comment>
<proteinExistence type="predicted"/>
<evidence type="ECO:0000313" key="2">
    <source>
        <dbReference type="Proteomes" id="UP000826271"/>
    </source>
</evidence>
<sequence>MKPLNHLIIVENEGTQTYPTVSSLLRRIAAVESALRRRHSVTPTPPPPDPSVTLQPPFKPTSEPSFCAAMNLHLKLDTIQGADPMIVNGQSSISRELNKFLNNVKPNICNSDRKIGNMKSWGLKRVNREKLRDLVERIDQLAEGLDEEECEVNENLYTYTIRKQGVQPIAKKNVSFAENKKVYRVLRRHCKPFLDEDCDDSIYKESLIDNSKRGFENDIC</sequence>
<organism evidence="1 2">
    <name type="scientific">Buddleja alternifolia</name>
    <dbReference type="NCBI Taxonomy" id="168488"/>
    <lineage>
        <taxon>Eukaryota</taxon>
        <taxon>Viridiplantae</taxon>
        <taxon>Streptophyta</taxon>
        <taxon>Embryophyta</taxon>
        <taxon>Tracheophyta</taxon>
        <taxon>Spermatophyta</taxon>
        <taxon>Magnoliopsida</taxon>
        <taxon>eudicotyledons</taxon>
        <taxon>Gunneridae</taxon>
        <taxon>Pentapetalae</taxon>
        <taxon>asterids</taxon>
        <taxon>lamiids</taxon>
        <taxon>Lamiales</taxon>
        <taxon>Scrophulariaceae</taxon>
        <taxon>Buddlejeae</taxon>
        <taxon>Buddleja</taxon>
    </lineage>
</organism>
<keyword evidence="2" id="KW-1185">Reference proteome</keyword>
<protein>
    <submittedName>
        <fullName evidence="1">Uncharacterized protein</fullName>
    </submittedName>
</protein>
<dbReference type="AlphaFoldDB" id="A0AAV6W8B9"/>
<evidence type="ECO:0000313" key="1">
    <source>
        <dbReference type="EMBL" id="KAG8366943.1"/>
    </source>
</evidence>